<dbReference type="OrthoDB" id="240669at2157"/>
<sequence length="569" mass="64511">MSIDLSNVSDSDLNSLPSPDLDTESGPKPVAHGGGTQCVFNDTSRERTIYRQFFDLWRNRIGDRDNEPGVVAELDHQDYDWLGYPEAGRWVLVLKSKGWMGGTGEGEDWSQYYEYKLLLRQQDEDGNLNTNGKSCSLTITPQLSKLNYKDGNEITYNHGEGSLIACATTWAETSEEIESRMYDLLLTVLDDIDVSRLNADRNDDSRRIWKGEVHLRHDIGSKQPVIDTISKSEELIAYGGRSETQAGKTRQREGYLEAVIDADRWDLLGFDDTKYDIELKCYQTDGWHEYPRDHHARHPKTEAAYSGVDDDEEMPHVDEWDDMMATLRSVVSSHLQWAGVGREQLIADDYQSGSARPVYDYNHPTNRREQLRERFEAVGTQVRKEALRPNTEAVYDILQTIATERGATYDLLEERTGLARSTVQYHCRRLDESEVIERIGNPVLVVFPSLAALDESIEVLREVNPDEQVGDILDRADERRERRKQQQESDADNDANTAAETTDSDTAAGSVNSDPKGDNSDTPEETPNWQPLSDLDNITVERLAAAVDNGWVPGRHIKMRTDLYEWAGG</sequence>
<dbReference type="Proteomes" id="UP000281564">
    <property type="component" value="Unassembled WGS sequence"/>
</dbReference>
<dbReference type="Pfam" id="PF25227">
    <property type="entry name" value="DUF7845"/>
    <property type="match status" value="1"/>
</dbReference>
<feature type="region of interest" description="Disordered" evidence="1">
    <location>
        <begin position="470"/>
        <end position="534"/>
    </location>
</feature>
<dbReference type="Pfam" id="PF13412">
    <property type="entry name" value="HTH_24"/>
    <property type="match status" value="1"/>
</dbReference>
<gene>
    <name evidence="3" type="ORF">DP106_14470</name>
    <name evidence="4" type="ORF">DP106_14500</name>
</gene>
<accession>A0A3A6PYT8</accession>
<dbReference type="RefSeq" id="WP_120086468.1">
    <property type="nucleotide sequence ID" value="NZ_QMDW01000039.1"/>
</dbReference>
<comment type="caution">
    <text evidence="4">The sequence shown here is derived from an EMBL/GenBank/DDBJ whole genome shotgun (WGS) entry which is preliminary data.</text>
</comment>
<name>A0A3A6PYT8_9EURY</name>
<keyword evidence="5" id="KW-1185">Reference proteome</keyword>
<protein>
    <submittedName>
        <fullName evidence="4">ArsR family transcriptional regulator</fullName>
    </submittedName>
</protein>
<dbReference type="InterPro" id="IPR011991">
    <property type="entry name" value="ArsR-like_HTH"/>
</dbReference>
<feature type="compositionally biased region" description="Low complexity" evidence="1">
    <location>
        <begin position="1"/>
        <end position="20"/>
    </location>
</feature>
<feature type="compositionally biased region" description="Basic and acidic residues" evidence="1">
    <location>
        <begin position="472"/>
        <end position="487"/>
    </location>
</feature>
<evidence type="ECO:0000259" key="2">
    <source>
        <dbReference type="Pfam" id="PF25227"/>
    </source>
</evidence>
<dbReference type="InterPro" id="IPR036390">
    <property type="entry name" value="WH_DNA-bd_sf"/>
</dbReference>
<dbReference type="CDD" id="cd00090">
    <property type="entry name" value="HTH_ARSR"/>
    <property type="match status" value="1"/>
</dbReference>
<proteinExistence type="predicted"/>
<dbReference type="InterPro" id="IPR057167">
    <property type="entry name" value="DUF7845"/>
</dbReference>
<evidence type="ECO:0000256" key="1">
    <source>
        <dbReference type="SAM" id="MobiDB-lite"/>
    </source>
</evidence>
<dbReference type="AlphaFoldDB" id="A0A3A6PYT8"/>
<dbReference type="EMBL" id="QMDW01000039">
    <property type="protein sequence ID" value="RJX47628.1"/>
    <property type="molecule type" value="Genomic_DNA"/>
</dbReference>
<evidence type="ECO:0000313" key="3">
    <source>
        <dbReference type="EMBL" id="RJX47623.1"/>
    </source>
</evidence>
<organism evidence="4 5">
    <name type="scientific">Halonotius pteroides</name>
    <dbReference type="NCBI Taxonomy" id="268735"/>
    <lineage>
        <taxon>Archaea</taxon>
        <taxon>Methanobacteriati</taxon>
        <taxon>Methanobacteriota</taxon>
        <taxon>Stenosarchaea group</taxon>
        <taxon>Halobacteria</taxon>
        <taxon>Halobacteriales</taxon>
        <taxon>Haloferacaceae</taxon>
        <taxon>Halonotius</taxon>
    </lineage>
</organism>
<dbReference type="InterPro" id="IPR036388">
    <property type="entry name" value="WH-like_DNA-bd_sf"/>
</dbReference>
<feature type="domain" description="DUF7845" evidence="2">
    <location>
        <begin position="98"/>
        <end position="350"/>
    </location>
</feature>
<evidence type="ECO:0000313" key="5">
    <source>
        <dbReference type="Proteomes" id="UP000281564"/>
    </source>
</evidence>
<dbReference type="Gene3D" id="1.10.10.10">
    <property type="entry name" value="Winged helix-like DNA-binding domain superfamily/Winged helix DNA-binding domain"/>
    <property type="match status" value="1"/>
</dbReference>
<dbReference type="SUPFAM" id="SSF46785">
    <property type="entry name" value="Winged helix' DNA-binding domain"/>
    <property type="match status" value="1"/>
</dbReference>
<reference evidence="4 5" key="1">
    <citation type="submission" date="2018-06" db="EMBL/GenBank/DDBJ databases">
        <title>Halonotius sp. F13-13 a new haloarchaeeon isolated from a solar saltern from Isla Cristina, Huelva, Spain.</title>
        <authorList>
            <person name="Duran-Viseras A."/>
            <person name="Sanchez-Porro C."/>
            <person name="Ventosa A."/>
        </authorList>
    </citation>
    <scope>NUCLEOTIDE SEQUENCE [LARGE SCALE GENOMIC DNA]</scope>
    <source>
        <strain evidence="4 5">CECT 7525</strain>
    </source>
</reference>
<dbReference type="EMBL" id="QMDW01000039">
    <property type="protein sequence ID" value="RJX47623.1"/>
    <property type="molecule type" value="Genomic_DNA"/>
</dbReference>
<feature type="compositionally biased region" description="Low complexity" evidence="1">
    <location>
        <begin position="494"/>
        <end position="508"/>
    </location>
</feature>
<evidence type="ECO:0000313" key="4">
    <source>
        <dbReference type="EMBL" id="RJX47628.1"/>
    </source>
</evidence>
<feature type="region of interest" description="Disordered" evidence="1">
    <location>
        <begin position="1"/>
        <end position="39"/>
    </location>
</feature>